<name>A0AAN6G303_9BASI</name>
<evidence type="ECO:0000256" key="1">
    <source>
        <dbReference type="SAM" id="MobiDB-lite"/>
    </source>
</evidence>
<comment type="caution">
    <text evidence="2">The sequence shown here is derived from an EMBL/GenBank/DDBJ whole genome shotgun (WGS) entry which is preliminary data.</text>
</comment>
<dbReference type="EMBL" id="JAPDMQ010001432">
    <property type="protein sequence ID" value="KAK0518084.1"/>
    <property type="molecule type" value="Genomic_DNA"/>
</dbReference>
<reference evidence="2" key="1">
    <citation type="journal article" date="2023" name="PhytoFront">
        <title>Draft Genome Resources of Seven Strains of Tilletia horrida, Causal Agent of Kernel Smut of Rice.</title>
        <authorList>
            <person name="Khanal S."/>
            <person name="Antony Babu S."/>
            <person name="Zhou X.G."/>
        </authorList>
    </citation>
    <scope>NUCLEOTIDE SEQUENCE</scope>
    <source>
        <strain evidence="2">TX3</strain>
    </source>
</reference>
<feature type="region of interest" description="Disordered" evidence="1">
    <location>
        <begin position="168"/>
        <end position="206"/>
    </location>
</feature>
<evidence type="ECO:0000313" key="2">
    <source>
        <dbReference type="EMBL" id="KAK0518084.1"/>
    </source>
</evidence>
<dbReference type="Proteomes" id="UP001176521">
    <property type="component" value="Unassembled WGS sequence"/>
</dbReference>
<sequence length="206" mass="22912">MLHEEAHSSGLCLFAVLLYSLLATNERLLLLLDRHAQEDEMVLTPQELMGCAVGYTRHVPGGGVYGRTPDLQTIYVGTAEDFQSRDRTFQQACKDEESRRTLNVKLRAVLQDFPLSTWVSVTLLSLPGVPKLGRYLAETALNVASAGTGWYNLNMRFVDGVATELTAPKETFGHQSEHKKEADRKRCDERSEAEKEAVAKSKAASR</sequence>
<gene>
    <name evidence="2" type="ORF">OC842_007904</name>
</gene>
<organism evidence="2 3">
    <name type="scientific">Tilletia horrida</name>
    <dbReference type="NCBI Taxonomy" id="155126"/>
    <lineage>
        <taxon>Eukaryota</taxon>
        <taxon>Fungi</taxon>
        <taxon>Dikarya</taxon>
        <taxon>Basidiomycota</taxon>
        <taxon>Ustilaginomycotina</taxon>
        <taxon>Exobasidiomycetes</taxon>
        <taxon>Tilletiales</taxon>
        <taxon>Tilletiaceae</taxon>
        <taxon>Tilletia</taxon>
    </lineage>
</organism>
<evidence type="ECO:0000313" key="3">
    <source>
        <dbReference type="Proteomes" id="UP001176521"/>
    </source>
</evidence>
<feature type="non-terminal residue" evidence="2">
    <location>
        <position position="206"/>
    </location>
</feature>
<feature type="compositionally biased region" description="Basic and acidic residues" evidence="1">
    <location>
        <begin position="171"/>
        <end position="199"/>
    </location>
</feature>
<keyword evidence="3" id="KW-1185">Reference proteome</keyword>
<proteinExistence type="predicted"/>
<accession>A0AAN6G303</accession>
<dbReference type="AlphaFoldDB" id="A0AAN6G303"/>
<protein>
    <submittedName>
        <fullName evidence="2">Uncharacterized protein</fullName>
    </submittedName>
</protein>